<feature type="region of interest" description="Disordered" evidence="2">
    <location>
        <begin position="77"/>
        <end position="103"/>
    </location>
</feature>
<proteinExistence type="predicted"/>
<evidence type="ECO:0000313" key="3">
    <source>
        <dbReference type="EMBL" id="KAG5520878.1"/>
    </source>
</evidence>
<evidence type="ECO:0000313" key="4">
    <source>
        <dbReference type="Proteomes" id="UP000823749"/>
    </source>
</evidence>
<feature type="region of interest" description="Disordered" evidence="2">
    <location>
        <begin position="1"/>
        <end position="49"/>
    </location>
</feature>
<evidence type="ECO:0000256" key="1">
    <source>
        <dbReference type="SAM" id="Coils"/>
    </source>
</evidence>
<dbReference type="PANTHER" id="PTHR33499:SF11">
    <property type="entry name" value="NO APICAL MERISTEM-ASSOCIATED C-TERMINAL DOMAIN-CONTAINING PROTEIN"/>
    <property type="match status" value="1"/>
</dbReference>
<feature type="compositionally biased region" description="Polar residues" evidence="2">
    <location>
        <begin position="118"/>
        <end position="133"/>
    </location>
</feature>
<feature type="region of interest" description="Disordered" evidence="2">
    <location>
        <begin position="115"/>
        <end position="157"/>
    </location>
</feature>
<feature type="coiled-coil region" evidence="1">
    <location>
        <begin position="453"/>
        <end position="480"/>
    </location>
</feature>
<sequence>MSKSDKQWVKPGDLAKQKQNGYKRKRNNNVKENENEYQRMRDNKIKENEKRVQAMGFKHVPAFVHYVPMKRNGKLIMAGADDDSSPGNEDDSDNDSDQSDDSFEQEVVRIQVVPEMQPGTSHLQRAPTRNQHGASPIRERVTRSTLHPDVGTQPPQPLDAEQEIQAAPFVAPVVADRPIRGPTRGLMVQQLFDKEGKLLVPIPQCFRAPVGKYACKLATQIGVEVRTNLEDLTIRRWKAVDESVKAPMFQRIKDRFNLEGDPIDVEKAMARQFGRRLSDYTHDLYKKYKKLKSTKGVEYARSHPPSGVTHEQWMGLIDKKWSDTKFQNKSTKNIKNRTEMKSKHRCGSKSIPVRVNAMMQTNGNRVPNLKEVYKSTHFNEDTKMWISEEFEKNYGKIIEVEAEHAEVGVTSITQEELSMKLLKAKSGYVKGLGMRPSSSLRTTVASAANSQYVSHLESLVQEYQEERQAQQQKRDVLLESNKQMELTTAMIMEYLKHQGNGFSEYIENSRSMLDDWICRRSAAVSPASSLTDLLLLSKSASQLFVQLPYSADVNPAAAAMEFSPISWRTSSS</sequence>
<accession>A0AAV6HX83</accession>
<evidence type="ECO:0000256" key="2">
    <source>
        <dbReference type="SAM" id="MobiDB-lite"/>
    </source>
</evidence>
<keyword evidence="4" id="KW-1185">Reference proteome</keyword>
<dbReference type="AlphaFoldDB" id="A0AAV6HX83"/>
<dbReference type="EMBL" id="JACTNZ010000012">
    <property type="protein sequence ID" value="KAG5520878.1"/>
    <property type="molecule type" value="Genomic_DNA"/>
</dbReference>
<name>A0AAV6HX83_9ERIC</name>
<comment type="caution">
    <text evidence="3">The sequence shown here is derived from an EMBL/GenBank/DDBJ whole genome shotgun (WGS) entry which is preliminary data.</text>
</comment>
<organism evidence="3 4">
    <name type="scientific">Rhododendron griersonianum</name>
    <dbReference type="NCBI Taxonomy" id="479676"/>
    <lineage>
        <taxon>Eukaryota</taxon>
        <taxon>Viridiplantae</taxon>
        <taxon>Streptophyta</taxon>
        <taxon>Embryophyta</taxon>
        <taxon>Tracheophyta</taxon>
        <taxon>Spermatophyta</taxon>
        <taxon>Magnoliopsida</taxon>
        <taxon>eudicotyledons</taxon>
        <taxon>Gunneridae</taxon>
        <taxon>Pentapetalae</taxon>
        <taxon>asterids</taxon>
        <taxon>Ericales</taxon>
        <taxon>Ericaceae</taxon>
        <taxon>Ericoideae</taxon>
        <taxon>Rhodoreae</taxon>
        <taxon>Rhododendron</taxon>
    </lineage>
</organism>
<dbReference type="InterPro" id="IPR004252">
    <property type="entry name" value="Probable_transposase_24"/>
</dbReference>
<reference evidence="3" key="1">
    <citation type="submission" date="2020-08" db="EMBL/GenBank/DDBJ databases">
        <title>Plant Genome Project.</title>
        <authorList>
            <person name="Zhang R.-G."/>
        </authorList>
    </citation>
    <scope>NUCLEOTIDE SEQUENCE</scope>
    <source>
        <strain evidence="3">WSP0</strain>
        <tissue evidence="3">Leaf</tissue>
    </source>
</reference>
<feature type="compositionally biased region" description="Basic and acidic residues" evidence="2">
    <location>
        <begin position="1"/>
        <end position="16"/>
    </location>
</feature>
<feature type="compositionally biased region" description="Basic and acidic residues" evidence="2">
    <location>
        <begin position="29"/>
        <end position="49"/>
    </location>
</feature>
<protein>
    <recommendedName>
        <fullName evidence="5">Transposase, Ptta/En/Spm, plant</fullName>
    </recommendedName>
</protein>
<feature type="compositionally biased region" description="Acidic residues" evidence="2">
    <location>
        <begin position="80"/>
        <end position="103"/>
    </location>
</feature>
<dbReference type="PANTHER" id="PTHR33499">
    <property type="entry name" value="OS12G0282400 PROTEIN-RELATED"/>
    <property type="match status" value="1"/>
</dbReference>
<dbReference type="Proteomes" id="UP000823749">
    <property type="component" value="Chromosome 12"/>
</dbReference>
<gene>
    <name evidence="3" type="ORF">RHGRI_033444</name>
</gene>
<keyword evidence="1" id="KW-0175">Coiled coil</keyword>
<evidence type="ECO:0008006" key="5">
    <source>
        <dbReference type="Google" id="ProtNLM"/>
    </source>
</evidence>
<dbReference type="Pfam" id="PF03004">
    <property type="entry name" value="Transposase_24"/>
    <property type="match status" value="1"/>
</dbReference>